<comment type="caution">
    <text evidence="2">The sequence shown here is derived from an EMBL/GenBank/DDBJ whole genome shotgun (WGS) entry which is preliminary data.</text>
</comment>
<keyword evidence="3" id="KW-1185">Reference proteome</keyword>
<dbReference type="STRING" id="4540.A0A3L6PP02"/>
<name>A0A3L6PP02_PANMI</name>
<accession>A0A3L6PP02</accession>
<protein>
    <submittedName>
        <fullName evidence="2">Uncharacterized protein</fullName>
    </submittedName>
</protein>
<dbReference type="Proteomes" id="UP000275267">
    <property type="component" value="Unassembled WGS sequence"/>
</dbReference>
<reference evidence="3" key="1">
    <citation type="journal article" date="2019" name="Nat. Commun.">
        <title>The genome of broomcorn millet.</title>
        <authorList>
            <person name="Zou C."/>
            <person name="Miki D."/>
            <person name="Li D."/>
            <person name="Tang Q."/>
            <person name="Xiao L."/>
            <person name="Rajput S."/>
            <person name="Deng P."/>
            <person name="Jia W."/>
            <person name="Huang R."/>
            <person name="Zhang M."/>
            <person name="Sun Y."/>
            <person name="Hu J."/>
            <person name="Fu X."/>
            <person name="Schnable P.S."/>
            <person name="Li F."/>
            <person name="Zhang H."/>
            <person name="Feng B."/>
            <person name="Zhu X."/>
            <person name="Liu R."/>
            <person name="Schnable J.C."/>
            <person name="Zhu J.-K."/>
            <person name="Zhang H."/>
        </authorList>
    </citation>
    <scope>NUCLEOTIDE SEQUENCE [LARGE SCALE GENOMIC DNA]</scope>
</reference>
<dbReference type="OrthoDB" id="711960at2759"/>
<gene>
    <name evidence="2" type="ORF">C2845_PM14G08190</name>
</gene>
<evidence type="ECO:0000313" key="2">
    <source>
        <dbReference type="EMBL" id="RLM60879.1"/>
    </source>
</evidence>
<feature type="region of interest" description="Disordered" evidence="1">
    <location>
        <begin position="468"/>
        <end position="505"/>
    </location>
</feature>
<sequence>MHGRIFCGIGEIVHGLSGVDLSLFPHIIVDHLNPDGANIRDLKDWFVALFQMNENLYSVMVQCLYLRGINPAISELRIPDRTYKWRKWVERCRWCNVPLTILVQPCTKEVAGESSSSQSADNKSGCCGDVPFDQLEIREEGGTQWEEIDVDGVADGGGVQGIVEDLEAVDRNAIEEEKNLNMDNDMDDEDEKEDDIMATQTPVPDEWNRPDVSSMEAMDMHESRYQYGCCMIEQDQLFSNKQELKNTMSCGRWGIMTSNLVEVYNWVISGLRGLPLIAIIEEKSVSKASQHIVPAMGTHDNRFQIIVRAKGGVGRETTLVTHEADLGMEIQHDASEAVALLCGRDLSSRYHDVIEMFARLGQKAKHLMEVVTCRQADDIVRDWSSAGQHVYPVGAFVVQGPAPVFQPMGYAGFNPVPAPASEGFGFGGTPQEMDLPQFFTYPQLTPATQEIVEEEVVPVAVPQRREIRPAARFSPADCEKPRAPVSAWKPKRARGEQQGRGRGQG</sequence>
<proteinExistence type="predicted"/>
<evidence type="ECO:0000256" key="1">
    <source>
        <dbReference type="SAM" id="MobiDB-lite"/>
    </source>
</evidence>
<evidence type="ECO:0000313" key="3">
    <source>
        <dbReference type="Proteomes" id="UP000275267"/>
    </source>
</evidence>
<organism evidence="2 3">
    <name type="scientific">Panicum miliaceum</name>
    <name type="common">Proso millet</name>
    <name type="synonym">Broomcorn millet</name>
    <dbReference type="NCBI Taxonomy" id="4540"/>
    <lineage>
        <taxon>Eukaryota</taxon>
        <taxon>Viridiplantae</taxon>
        <taxon>Streptophyta</taxon>
        <taxon>Embryophyta</taxon>
        <taxon>Tracheophyta</taxon>
        <taxon>Spermatophyta</taxon>
        <taxon>Magnoliopsida</taxon>
        <taxon>Liliopsida</taxon>
        <taxon>Poales</taxon>
        <taxon>Poaceae</taxon>
        <taxon>PACMAD clade</taxon>
        <taxon>Panicoideae</taxon>
        <taxon>Panicodae</taxon>
        <taxon>Paniceae</taxon>
        <taxon>Panicinae</taxon>
        <taxon>Panicum</taxon>
        <taxon>Panicum sect. Panicum</taxon>
    </lineage>
</organism>
<dbReference type="AlphaFoldDB" id="A0A3L6PP02"/>
<dbReference type="EMBL" id="PQIB02000016">
    <property type="protein sequence ID" value="RLM60879.1"/>
    <property type="molecule type" value="Genomic_DNA"/>
</dbReference>